<evidence type="ECO:0000313" key="1">
    <source>
        <dbReference type="EMBL" id="CAB4179013.1"/>
    </source>
</evidence>
<protein>
    <submittedName>
        <fullName evidence="6">Uncharacterized protein</fullName>
    </submittedName>
</protein>
<accession>A0A6J7XHD7</accession>
<name>A0A6J7XHD7_9CAUD</name>
<reference evidence="6" key="1">
    <citation type="submission" date="2020-05" db="EMBL/GenBank/DDBJ databases">
        <authorList>
            <person name="Chiriac C."/>
            <person name="Salcher M."/>
            <person name="Ghai R."/>
            <person name="Kavagutti S V."/>
        </authorList>
    </citation>
    <scope>NUCLEOTIDE SEQUENCE</scope>
</reference>
<dbReference type="EMBL" id="LR797136">
    <property type="protein sequence ID" value="CAB4189374.1"/>
    <property type="molecule type" value="Genomic_DNA"/>
</dbReference>
<evidence type="ECO:0000313" key="2">
    <source>
        <dbReference type="EMBL" id="CAB4185119.1"/>
    </source>
</evidence>
<dbReference type="EMBL" id="LR797444">
    <property type="protein sequence ID" value="CAB4217388.1"/>
    <property type="molecule type" value="Genomic_DNA"/>
</dbReference>
<evidence type="ECO:0000313" key="5">
    <source>
        <dbReference type="EMBL" id="CAB4220436.1"/>
    </source>
</evidence>
<sequence>MATNLTQILDDVAALAVSDGVTTPPVYYGATIRNSWEKANLPIRVLQPVNFGVNSTKSQTLRPTFAMTVVWSIQDILLLRPAGMGKGLPDITVNLTDYLSNYIDAVRTLGSSYYTRQNVRGTIEMLEYPAASGRFYDSVVITLDFLDIIQ</sequence>
<proteinExistence type="predicted"/>
<dbReference type="EMBL" id="LR797077">
    <property type="protein sequence ID" value="CAB4185119.1"/>
    <property type="molecule type" value="Genomic_DNA"/>
</dbReference>
<dbReference type="EMBL" id="LR797495">
    <property type="protein sequence ID" value="CAB4220436.1"/>
    <property type="molecule type" value="Genomic_DNA"/>
</dbReference>
<dbReference type="EMBL" id="LR796972">
    <property type="protein sequence ID" value="CAB4179013.1"/>
    <property type="molecule type" value="Genomic_DNA"/>
</dbReference>
<dbReference type="EMBL" id="LR798420">
    <property type="protein sequence ID" value="CAB5230483.1"/>
    <property type="molecule type" value="Genomic_DNA"/>
</dbReference>
<evidence type="ECO:0000313" key="6">
    <source>
        <dbReference type="EMBL" id="CAB5230483.1"/>
    </source>
</evidence>
<gene>
    <name evidence="1" type="ORF">UFOVP1029_23</name>
    <name evidence="2" type="ORF">UFOVP1129_23</name>
    <name evidence="3" type="ORF">UFOVP1188_23</name>
    <name evidence="4" type="ORF">UFOVP1490_24</name>
    <name evidence="6" type="ORF">UFOVP1576_23</name>
    <name evidence="5" type="ORF">UFOVP1633_23</name>
</gene>
<organism evidence="6">
    <name type="scientific">uncultured Caudovirales phage</name>
    <dbReference type="NCBI Taxonomy" id="2100421"/>
    <lineage>
        <taxon>Viruses</taxon>
        <taxon>Duplodnaviria</taxon>
        <taxon>Heunggongvirae</taxon>
        <taxon>Uroviricota</taxon>
        <taxon>Caudoviricetes</taxon>
        <taxon>Peduoviridae</taxon>
        <taxon>Maltschvirus</taxon>
        <taxon>Maltschvirus maltsch</taxon>
    </lineage>
</organism>
<evidence type="ECO:0000313" key="4">
    <source>
        <dbReference type="EMBL" id="CAB4217388.1"/>
    </source>
</evidence>
<evidence type="ECO:0000313" key="3">
    <source>
        <dbReference type="EMBL" id="CAB4189374.1"/>
    </source>
</evidence>